<dbReference type="STRING" id="1296120.A0A1B9GQ89"/>
<dbReference type="SMART" id="SM00321">
    <property type="entry name" value="WSC"/>
    <property type="match status" value="2"/>
</dbReference>
<evidence type="ECO:0000259" key="3">
    <source>
        <dbReference type="PROSITE" id="PS51212"/>
    </source>
</evidence>
<dbReference type="GO" id="GO:0051118">
    <property type="term" value="F:glucan endo-1,3-alpha-glucosidase activity"/>
    <property type="evidence" value="ECO:0007669"/>
    <property type="project" value="InterPro"/>
</dbReference>
<organism evidence="4 5">
    <name type="scientific">Kwoniella heveanensis BCC8398</name>
    <dbReference type="NCBI Taxonomy" id="1296120"/>
    <lineage>
        <taxon>Eukaryota</taxon>
        <taxon>Fungi</taxon>
        <taxon>Dikarya</taxon>
        <taxon>Basidiomycota</taxon>
        <taxon>Agaricomycotina</taxon>
        <taxon>Tremellomycetes</taxon>
        <taxon>Tremellales</taxon>
        <taxon>Cryptococcaceae</taxon>
        <taxon>Kwoniella</taxon>
    </lineage>
</organism>
<dbReference type="AlphaFoldDB" id="A0A1B9GQ89"/>
<keyword evidence="2" id="KW-0732">Signal</keyword>
<feature type="domain" description="WSC" evidence="3">
    <location>
        <begin position="79"/>
        <end position="173"/>
    </location>
</feature>
<dbReference type="Gene3D" id="3.20.20.80">
    <property type="entry name" value="Glycosidases"/>
    <property type="match status" value="1"/>
</dbReference>
<dbReference type="PROSITE" id="PS51212">
    <property type="entry name" value="WSC"/>
    <property type="match status" value="2"/>
</dbReference>
<dbReference type="InterPro" id="IPR002889">
    <property type="entry name" value="WSC_carb-bd"/>
</dbReference>
<gene>
    <name evidence="4" type="ORF">I316_05000</name>
</gene>
<sequence>MAPVVASTVALLALAGAASVDAKPLLKPGRHANPHVANVLASSKRSIHSLLARYYYGSEHGLTKPPPLPEKRDLALPAGWTYFGCVTESQDERLLNGFAFSSESLTPLLCVTQCTKLGYTFAGTEYGDECYCGDAFAGSGGGRADDSTCARPCGGDSSETCGDAWYLSLYQYNSSELAACSGTVPLATATATATASVVPTASESVTTEVVNGTTSVGTLIVVPTETGTEAVTSAITATNSDVTAVPTVGTTTTTSAALPVHTDATDSSEWYSLGCANDRSDRLLSGYSISGFSGMTLDSCLSLCEDKGFKYAGAEYGDECYCGDSIPDDITYNTDGACNVVCDGLDTEACGGAWSLDLYQLVSSASTNGTETDCSTSTLPSGALIATGGTTKTAQATTTTAHGVTTYGPGTTATSVTTTAAATTKVATTSATTAPASSTTAPSSSSAHSVWAHHMVGNTYPYGQADWSKDISVASAAGIDGFALNIGQESWQVDRSKDAYSAAGSSGFKLFLSLDMTSLQCSSSSDGDNLVSIVKQFASLPAQAQHEGKVLVSTFAGSDCSFGGSTWQEAFFDKLTNAGVNIFFVPSVFSDPSTFASNTWMDGELNWNSGWPMGGSDLDTSSDEKYIAALGDKEYMAAVSPFFFTHFPVSGWNKNWIYRSDNWLYATRWESLIAMRDKVKSVEILTWNDYGESSYIGPIAGALPSGSEAWTNGFDHVALNSLTKYYATAFKTGSYPTITKDEIVMWARPHPHDATASSDSTGRPAGWSYTEDYLYAVVLSTDGAEVTLTSGGSSQTFTVSAGLSKLKIPLSAGSISGSITRSGSTVASYDAGSSFTYTTTPSTYNFNYFVGSSS</sequence>
<reference evidence="4 5" key="1">
    <citation type="submission" date="2013-07" db="EMBL/GenBank/DDBJ databases">
        <title>The Genome Sequence of Cryptococcus heveanensis BCC8398.</title>
        <authorList>
            <consortium name="The Broad Institute Genome Sequencing Platform"/>
            <person name="Cuomo C."/>
            <person name="Litvintseva A."/>
            <person name="Chen Y."/>
            <person name="Heitman J."/>
            <person name="Sun S."/>
            <person name="Springer D."/>
            <person name="Dromer F."/>
            <person name="Young S.K."/>
            <person name="Zeng Q."/>
            <person name="Gargeya S."/>
            <person name="Fitzgerald M."/>
            <person name="Abouelleil A."/>
            <person name="Alvarado L."/>
            <person name="Berlin A.M."/>
            <person name="Chapman S.B."/>
            <person name="Dewar J."/>
            <person name="Goldberg J."/>
            <person name="Griggs A."/>
            <person name="Gujja S."/>
            <person name="Hansen M."/>
            <person name="Howarth C."/>
            <person name="Imamovic A."/>
            <person name="Larimer J."/>
            <person name="McCowan C."/>
            <person name="Murphy C."/>
            <person name="Pearson M."/>
            <person name="Priest M."/>
            <person name="Roberts A."/>
            <person name="Saif S."/>
            <person name="Shea T."/>
            <person name="Sykes S."/>
            <person name="Wortman J."/>
            <person name="Nusbaum C."/>
            <person name="Birren B."/>
        </authorList>
    </citation>
    <scope>NUCLEOTIDE SEQUENCE [LARGE SCALE GENOMIC DNA]</scope>
    <source>
        <strain evidence="4 5">BCC8398</strain>
    </source>
</reference>
<feature type="signal peptide" evidence="2">
    <location>
        <begin position="1"/>
        <end position="22"/>
    </location>
</feature>
<dbReference type="Proteomes" id="UP000092666">
    <property type="component" value="Unassembled WGS sequence"/>
</dbReference>
<dbReference type="EMBL" id="KV700126">
    <property type="protein sequence ID" value="OCF33259.1"/>
    <property type="molecule type" value="Genomic_DNA"/>
</dbReference>
<dbReference type="PANTHER" id="PTHR45964">
    <property type="entry name" value="WSCD FAMILY MEMBER CG9164"/>
    <property type="match status" value="1"/>
</dbReference>
<dbReference type="InterPro" id="IPR051589">
    <property type="entry name" value="Sialate-O-sulfotransferase"/>
</dbReference>
<dbReference type="CDD" id="cd11577">
    <property type="entry name" value="GH71"/>
    <property type="match status" value="1"/>
</dbReference>
<protein>
    <recommendedName>
        <fullName evidence="3">WSC domain-containing protein</fullName>
    </recommendedName>
</protein>
<evidence type="ECO:0000313" key="5">
    <source>
        <dbReference type="Proteomes" id="UP000092666"/>
    </source>
</evidence>
<evidence type="ECO:0000313" key="4">
    <source>
        <dbReference type="EMBL" id="OCF33259.1"/>
    </source>
</evidence>
<dbReference type="PANTHER" id="PTHR45964:SF5">
    <property type="entry name" value="WSCD FAMILY MEMBER CG9164"/>
    <property type="match status" value="1"/>
</dbReference>
<keyword evidence="1" id="KW-0677">Repeat</keyword>
<feature type="chain" id="PRO_5008627245" description="WSC domain-containing protein" evidence="2">
    <location>
        <begin position="23"/>
        <end position="854"/>
    </location>
</feature>
<dbReference type="Pfam" id="PF01822">
    <property type="entry name" value="WSC"/>
    <property type="match status" value="2"/>
</dbReference>
<feature type="domain" description="WSC" evidence="3">
    <location>
        <begin position="269"/>
        <end position="362"/>
    </location>
</feature>
<name>A0A1B9GQ89_9TREE</name>
<reference evidence="5" key="2">
    <citation type="submission" date="2013-12" db="EMBL/GenBank/DDBJ databases">
        <title>Evolution of pathogenesis and genome organization in the Tremellales.</title>
        <authorList>
            <person name="Cuomo C."/>
            <person name="Litvintseva A."/>
            <person name="Heitman J."/>
            <person name="Chen Y."/>
            <person name="Sun S."/>
            <person name="Springer D."/>
            <person name="Dromer F."/>
            <person name="Young S."/>
            <person name="Zeng Q."/>
            <person name="Chapman S."/>
            <person name="Gujja S."/>
            <person name="Saif S."/>
            <person name="Birren B."/>
        </authorList>
    </citation>
    <scope>NUCLEOTIDE SEQUENCE [LARGE SCALE GENOMIC DNA]</scope>
    <source>
        <strain evidence="5">BCC8398</strain>
    </source>
</reference>
<evidence type="ECO:0000256" key="1">
    <source>
        <dbReference type="ARBA" id="ARBA00022737"/>
    </source>
</evidence>
<accession>A0A1B9GQ89</accession>
<keyword evidence="5" id="KW-1185">Reference proteome</keyword>
<dbReference type="InterPro" id="IPR005197">
    <property type="entry name" value="Glyco_hydro_71"/>
</dbReference>
<dbReference type="Pfam" id="PF03659">
    <property type="entry name" value="Glyco_hydro_71"/>
    <property type="match status" value="1"/>
</dbReference>
<proteinExistence type="predicted"/>
<dbReference type="OrthoDB" id="3257981at2759"/>
<evidence type="ECO:0000256" key="2">
    <source>
        <dbReference type="SAM" id="SignalP"/>
    </source>
</evidence>